<dbReference type="GO" id="GO:0003700">
    <property type="term" value="F:DNA-binding transcription factor activity"/>
    <property type="evidence" value="ECO:0007669"/>
    <property type="project" value="InterPro"/>
</dbReference>
<evidence type="ECO:0000313" key="2">
    <source>
        <dbReference type="EMBL" id="HFH28664.1"/>
    </source>
</evidence>
<dbReference type="InterPro" id="IPR039422">
    <property type="entry name" value="MarR/SlyA-like"/>
</dbReference>
<accession>A0A7C3IG80</accession>
<dbReference type="Pfam" id="PF01047">
    <property type="entry name" value="MarR"/>
    <property type="match status" value="1"/>
</dbReference>
<dbReference type="InterPro" id="IPR036390">
    <property type="entry name" value="WH_DNA-bd_sf"/>
</dbReference>
<sequence>MHQQLCALKDILRSITQLEEAIQATYHISLTEAMVLCAIDGGCRYAHDLAEDVGLSPSRLSRIIAGLERKGLLEREQNREDRRHWQNRPTEAGKTLLVHMKTEGIDIPPALESIILVHEKE</sequence>
<proteinExistence type="predicted"/>
<dbReference type="SUPFAM" id="SSF46785">
    <property type="entry name" value="Winged helix' DNA-binding domain"/>
    <property type="match status" value="1"/>
</dbReference>
<dbReference type="InterPro" id="IPR036388">
    <property type="entry name" value="WH-like_DNA-bd_sf"/>
</dbReference>
<name>A0A7C3IG80_9SPIR</name>
<reference evidence="2" key="1">
    <citation type="journal article" date="2020" name="mSystems">
        <title>Genome- and Community-Level Interaction Insights into Carbon Utilization and Element Cycling Functions of Hydrothermarchaeota in Hydrothermal Sediment.</title>
        <authorList>
            <person name="Zhou Z."/>
            <person name="Liu Y."/>
            <person name="Xu W."/>
            <person name="Pan J."/>
            <person name="Luo Z.H."/>
            <person name="Li M."/>
        </authorList>
    </citation>
    <scope>NUCLEOTIDE SEQUENCE [LARGE SCALE GENOMIC DNA]</scope>
    <source>
        <strain evidence="2">SpSt-503</strain>
    </source>
</reference>
<dbReference type="PANTHER" id="PTHR33164:SF43">
    <property type="entry name" value="HTH-TYPE TRANSCRIPTIONAL REPRESSOR YETL"/>
    <property type="match status" value="1"/>
</dbReference>
<protein>
    <submittedName>
        <fullName evidence="2">MarR family transcriptional regulator</fullName>
    </submittedName>
</protein>
<comment type="caution">
    <text evidence="2">The sequence shown here is derived from an EMBL/GenBank/DDBJ whole genome shotgun (WGS) entry which is preliminary data.</text>
</comment>
<dbReference type="PANTHER" id="PTHR33164">
    <property type="entry name" value="TRANSCRIPTIONAL REGULATOR, MARR FAMILY"/>
    <property type="match status" value="1"/>
</dbReference>
<gene>
    <name evidence="2" type="ORF">ENS59_04020</name>
</gene>
<dbReference type="Gene3D" id="1.10.10.10">
    <property type="entry name" value="Winged helix-like DNA-binding domain superfamily/Winged helix DNA-binding domain"/>
    <property type="match status" value="1"/>
</dbReference>
<dbReference type="InterPro" id="IPR000835">
    <property type="entry name" value="HTH_MarR-typ"/>
</dbReference>
<dbReference type="SMART" id="SM00347">
    <property type="entry name" value="HTH_MARR"/>
    <property type="match status" value="1"/>
</dbReference>
<dbReference type="GO" id="GO:0006950">
    <property type="term" value="P:response to stress"/>
    <property type="evidence" value="ECO:0007669"/>
    <property type="project" value="TreeGrafter"/>
</dbReference>
<dbReference type="OMA" id="ICLNEGM"/>
<organism evidence="2">
    <name type="scientific">Gracilinema caldarium</name>
    <dbReference type="NCBI Taxonomy" id="215591"/>
    <lineage>
        <taxon>Bacteria</taxon>
        <taxon>Pseudomonadati</taxon>
        <taxon>Spirochaetota</taxon>
        <taxon>Spirochaetia</taxon>
        <taxon>Spirochaetales</taxon>
        <taxon>Breznakiellaceae</taxon>
        <taxon>Gracilinema</taxon>
    </lineage>
</organism>
<dbReference type="AlphaFoldDB" id="A0A7C3IG80"/>
<dbReference type="PROSITE" id="PS50995">
    <property type="entry name" value="HTH_MARR_2"/>
    <property type="match status" value="1"/>
</dbReference>
<evidence type="ECO:0000259" key="1">
    <source>
        <dbReference type="PROSITE" id="PS50995"/>
    </source>
</evidence>
<dbReference type="EMBL" id="DSVL01000125">
    <property type="protein sequence ID" value="HFH28664.1"/>
    <property type="molecule type" value="Genomic_DNA"/>
</dbReference>
<feature type="domain" description="HTH marR-type" evidence="1">
    <location>
        <begin position="1"/>
        <end position="121"/>
    </location>
</feature>